<dbReference type="SUPFAM" id="SSF103473">
    <property type="entry name" value="MFS general substrate transporter"/>
    <property type="match status" value="1"/>
</dbReference>
<protein>
    <submittedName>
        <fullName evidence="7">Fucose permease</fullName>
    </submittedName>
</protein>
<dbReference type="InterPro" id="IPR020846">
    <property type="entry name" value="MFS_dom"/>
</dbReference>
<feature type="transmembrane region" description="Helical" evidence="5">
    <location>
        <begin position="343"/>
        <end position="365"/>
    </location>
</feature>
<feature type="transmembrane region" description="Helical" evidence="5">
    <location>
        <begin position="141"/>
        <end position="161"/>
    </location>
</feature>
<feature type="transmembrane region" description="Helical" evidence="5">
    <location>
        <begin position="167"/>
        <end position="190"/>
    </location>
</feature>
<organism evidence="7 8">
    <name type="scientific">Ruania alba</name>
    <dbReference type="NCBI Taxonomy" id="648782"/>
    <lineage>
        <taxon>Bacteria</taxon>
        <taxon>Bacillati</taxon>
        <taxon>Actinomycetota</taxon>
        <taxon>Actinomycetes</taxon>
        <taxon>Micrococcales</taxon>
        <taxon>Ruaniaceae</taxon>
        <taxon>Ruania</taxon>
    </lineage>
</organism>
<feature type="transmembrane region" description="Helical" evidence="5">
    <location>
        <begin position="46"/>
        <end position="65"/>
    </location>
</feature>
<proteinExistence type="predicted"/>
<evidence type="ECO:0000256" key="1">
    <source>
        <dbReference type="ARBA" id="ARBA00004651"/>
    </source>
</evidence>
<dbReference type="STRING" id="648782.SAMN04488554_0241"/>
<dbReference type="RefSeq" id="WP_089771326.1">
    <property type="nucleotide sequence ID" value="NZ_FNTX01000001.1"/>
</dbReference>
<evidence type="ECO:0000256" key="2">
    <source>
        <dbReference type="ARBA" id="ARBA00022692"/>
    </source>
</evidence>
<feature type="transmembrane region" description="Helical" evidence="5">
    <location>
        <begin position="377"/>
        <end position="395"/>
    </location>
</feature>
<feature type="transmembrane region" description="Helical" evidence="5">
    <location>
        <begin position="289"/>
        <end position="307"/>
    </location>
</feature>
<dbReference type="GO" id="GO:0005886">
    <property type="term" value="C:plasma membrane"/>
    <property type="evidence" value="ECO:0007669"/>
    <property type="project" value="UniProtKB-SubCell"/>
</dbReference>
<evidence type="ECO:0000256" key="5">
    <source>
        <dbReference type="SAM" id="Phobius"/>
    </source>
</evidence>
<feature type="transmembrane region" description="Helical" evidence="5">
    <location>
        <begin position="77"/>
        <end position="95"/>
    </location>
</feature>
<dbReference type="InterPro" id="IPR051788">
    <property type="entry name" value="MFS_Transporter"/>
</dbReference>
<dbReference type="PROSITE" id="PS50850">
    <property type="entry name" value="MFS"/>
    <property type="match status" value="1"/>
</dbReference>
<feature type="domain" description="Major facilitator superfamily (MFS) profile" evidence="6">
    <location>
        <begin position="12"/>
        <end position="400"/>
    </location>
</feature>
<keyword evidence="4 5" id="KW-0472">Membrane</keyword>
<dbReference type="AlphaFoldDB" id="A0A1H5BZZ8"/>
<gene>
    <name evidence="7" type="ORF">SAMN04488554_0241</name>
</gene>
<comment type="subcellular location">
    <subcellularLocation>
        <location evidence="1">Cell membrane</location>
        <topology evidence="1">Multi-pass membrane protein</topology>
    </subcellularLocation>
</comment>
<keyword evidence="8" id="KW-1185">Reference proteome</keyword>
<keyword evidence="3 5" id="KW-1133">Transmembrane helix</keyword>
<evidence type="ECO:0000259" key="6">
    <source>
        <dbReference type="PROSITE" id="PS50850"/>
    </source>
</evidence>
<dbReference type="PANTHER" id="PTHR23514">
    <property type="entry name" value="BYPASS OF STOP CODON PROTEIN 6"/>
    <property type="match status" value="1"/>
</dbReference>
<feature type="transmembrane region" description="Helical" evidence="5">
    <location>
        <begin position="225"/>
        <end position="247"/>
    </location>
</feature>
<dbReference type="PANTHER" id="PTHR23514:SF13">
    <property type="entry name" value="INNER MEMBRANE PROTEIN YBJJ"/>
    <property type="match status" value="1"/>
</dbReference>
<dbReference type="InterPro" id="IPR036259">
    <property type="entry name" value="MFS_trans_sf"/>
</dbReference>
<dbReference type="GO" id="GO:0022857">
    <property type="term" value="F:transmembrane transporter activity"/>
    <property type="evidence" value="ECO:0007669"/>
    <property type="project" value="InterPro"/>
</dbReference>
<dbReference type="Gene3D" id="1.20.1250.20">
    <property type="entry name" value="MFS general substrate transporter like domains"/>
    <property type="match status" value="2"/>
</dbReference>
<dbReference type="Proteomes" id="UP000199220">
    <property type="component" value="Unassembled WGS sequence"/>
</dbReference>
<evidence type="ECO:0000256" key="4">
    <source>
        <dbReference type="ARBA" id="ARBA00023136"/>
    </source>
</evidence>
<dbReference type="Pfam" id="PF07690">
    <property type="entry name" value="MFS_1"/>
    <property type="match status" value="1"/>
</dbReference>
<feature type="transmembrane region" description="Helical" evidence="5">
    <location>
        <begin position="12"/>
        <end position="31"/>
    </location>
</feature>
<name>A0A1H5BZZ8_9MICO</name>
<feature type="transmembrane region" description="Helical" evidence="5">
    <location>
        <begin position="259"/>
        <end position="277"/>
    </location>
</feature>
<keyword evidence="2 5" id="KW-0812">Transmembrane</keyword>
<sequence>MPPPADARARRAAALVFATFTLNGFTFANWLSRIPTIRDELHLSEGQLGLIILVGSLGSLLAMPLTGRVIGRIGARASVAIAAAVAAVGLTLGVTGVATGAVWLLVCGLFVATMGIGGWDVAMNYAGTVVERALDRAIMPWFHGGFSIGTVFGAGVGALVIRAGIGVPLHVLTVIGVALIAVIVCTRGFLPDRAPAADSPEDPDGAARRGPGTSYLRVWFEPRTLMVGLVVLAAALTEGAANDWLALAVVDGFGAPNEVGAVGLAIFLVGMTVMRFLGTALLNRFGRVAVLRLCTALAIIGLGMFALVPWLPLALVGAVLWGMGAALGFPVGMSAASDDPAKAAARLSVVSTIGYAAFLIGPGFIGLLADSIGTRNALLAIMVPLIVGLLVIPAARPLPEHDDHDAADQPSPADESR</sequence>
<dbReference type="InterPro" id="IPR011701">
    <property type="entry name" value="MFS"/>
</dbReference>
<dbReference type="CDD" id="cd17393">
    <property type="entry name" value="MFS_MosC_like"/>
    <property type="match status" value="1"/>
</dbReference>
<evidence type="ECO:0000256" key="3">
    <source>
        <dbReference type="ARBA" id="ARBA00022989"/>
    </source>
</evidence>
<accession>A0A1H5BZZ8</accession>
<dbReference type="OrthoDB" id="9809599at2"/>
<dbReference type="EMBL" id="FNTX01000001">
    <property type="protein sequence ID" value="SED60143.1"/>
    <property type="molecule type" value="Genomic_DNA"/>
</dbReference>
<evidence type="ECO:0000313" key="8">
    <source>
        <dbReference type="Proteomes" id="UP000199220"/>
    </source>
</evidence>
<evidence type="ECO:0000313" key="7">
    <source>
        <dbReference type="EMBL" id="SED60143.1"/>
    </source>
</evidence>
<reference evidence="8" key="1">
    <citation type="submission" date="2016-10" db="EMBL/GenBank/DDBJ databases">
        <authorList>
            <person name="Varghese N."/>
            <person name="Submissions S."/>
        </authorList>
    </citation>
    <scope>NUCLEOTIDE SEQUENCE [LARGE SCALE GENOMIC DNA]</scope>
    <source>
        <strain evidence="8">DSM 21368</strain>
    </source>
</reference>
<feature type="transmembrane region" description="Helical" evidence="5">
    <location>
        <begin position="313"/>
        <end position="331"/>
    </location>
</feature>